<proteinExistence type="predicted"/>
<dbReference type="PANTHER" id="PTHR43877:SF2">
    <property type="entry name" value="AMINOALKYLPHOSPHONATE N-ACETYLTRANSFERASE-RELATED"/>
    <property type="match status" value="1"/>
</dbReference>
<evidence type="ECO:0000256" key="2">
    <source>
        <dbReference type="ARBA" id="ARBA00023315"/>
    </source>
</evidence>
<evidence type="ECO:0000313" key="5">
    <source>
        <dbReference type="Proteomes" id="UP000272729"/>
    </source>
</evidence>
<dbReference type="SUPFAM" id="SSF55729">
    <property type="entry name" value="Acyl-CoA N-acyltransferases (Nat)"/>
    <property type="match status" value="1"/>
</dbReference>
<evidence type="ECO:0000259" key="3">
    <source>
        <dbReference type="PROSITE" id="PS51186"/>
    </source>
</evidence>
<name>A0A495X2B3_9PSEU</name>
<dbReference type="PROSITE" id="PS51186">
    <property type="entry name" value="GNAT"/>
    <property type="match status" value="1"/>
</dbReference>
<organism evidence="4 5">
    <name type="scientific">Saccharothrix variisporea</name>
    <dbReference type="NCBI Taxonomy" id="543527"/>
    <lineage>
        <taxon>Bacteria</taxon>
        <taxon>Bacillati</taxon>
        <taxon>Actinomycetota</taxon>
        <taxon>Actinomycetes</taxon>
        <taxon>Pseudonocardiales</taxon>
        <taxon>Pseudonocardiaceae</taxon>
        <taxon>Saccharothrix</taxon>
    </lineage>
</organism>
<keyword evidence="2" id="KW-0012">Acyltransferase</keyword>
<dbReference type="AlphaFoldDB" id="A0A495X2B3"/>
<dbReference type="RefSeq" id="WP_121218874.1">
    <property type="nucleotide sequence ID" value="NZ_JBIUBA010000047.1"/>
</dbReference>
<dbReference type="Pfam" id="PF00583">
    <property type="entry name" value="Acetyltransf_1"/>
    <property type="match status" value="1"/>
</dbReference>
<dbReference type="Proteomes" id="UP000272729">
    <property type="component" value="Unassembled WGS sequence"/>
</dbReference>
<comment type="caution">
    <text evidence="4">The sequence shown here is derived from an EMBL/GenBank/DDBJ whole genome shotgun (WGS) entry which is preliminary data.</text>
</comment>
<dbReference type="EMBL" id="RBXR01000001">
    <property type="protein sequence ID" value="RKT68110.1"/>
    <property type="molecule type" value="Genomic_DNA"/>
</dbReference>
<keyword evidence="5" id="KW-1185">Reference proteome</keyword>
<dbReference type="InterPro" id="IPR000182">
    <property type="entry name" value="GNAT_dom"/>
</dbReference>
<dbReference type="PANTHER" id="PTHR43877">
    <property type="entry name" value="AMINOALKYLPHOSPHONATE N-ACETYLTRANSFERASE-RELATED-RELATED"/>
    <property type="match status" value="1"/>
</dbReference>
<dbReference type="InterPro" id="IPR016181">
    <property type="entry name" value="Acyl_CoA_acyltransferase"/>
</dbReference>
<keyword evidence="1 4" id="KW-0808">Transferase</keyword>
<accession>A0A495X2B3</accession>
<dbReference type="GO" id="GO:0016747">
    <property type="term" value="F:acyltransferase activity, transferring groups other than amino-acyl groups"/>
    <property type="evidence" value="ECO:0007669"/>
    <property type="project" value="InterPro"/>
</dbReference>
<protein>
    <submittedName>
        <fullName evidence="4">Putative N-acetyltransferase YhbS</fullName>
    </submittedName>
</protein>
<dbReference type="OrthoDB" id="7011037at2"/>
<gene>
    <name evidence="4" type="ORF">DFJ66_1291</name>
</gene>
<dbReference type="CDD" id="cd04301">
    <property type="entry name" value="NAT_SF"/>
    <property type="match status" value="1"/>
</dbReference>
<evidence type="ECO:0000256" key="1">
    <source>
        <dbReference type="ARBA" id="ARBA00022679"/>
    </source>
</evidence>
<feature type="domain" description="N-acetyltransferase" evidence="3">
    <location>
        <begin position="1"/>
        <end position="167"/>
    </location>
</feature>
<evidence type="ECO:0000313" key="4">
    <source>
        <dbReference type="EMBL" id="RKT68110.1"/>
    </source>
</evidence>
<reference evidence="4 5" key="1">
    <citation type="submission" date="2018-10" db="EMBL/GenBank/DDBJ databases">
        <title>Sequencing the genomes of 1000 actinobacteria strains.</title>
        <authorList>
            <person name="Klenk H.-P."/>
        </authorList>
    </citation>
    <scope>NUCLEOTIDE SEQUENCE [LARGE SCALE GENOMIC DNA]</scope>
    <source>
        <strain evidence="4 5">DSM 43911</strain>
    </source>
</reference>
<dbReference type="InterPro" id="IPR050832">
    <property type="entry name" value="Bact_Acetyltransf"/>
</dbReference>
<dbReference type="Gene3D" id="3.40.630.30">
    <property type="match status" value="1"/>
</dbReference>
<sequence>MEIRRGGLDDLPSVMAMLDGAVEWLGSEGRTGQWGTEPWSTNPERVRKITEKLRDETVWIAEVDGEPAGALTHSERPMEYVPQVEEPELYIRLLVTSRKHTGKGVGSALLDHAREQARQQGIDLVRVDCYAGGDGRLVEYYKRNGFQPVQTFLVGEWPGQLLVDRVGPRAAE</sequence>